<organism evidence="2 3">
    <name type="scientific">Aphanomyces stellatus</name>
    <dbReference type="NCBI Taxonomy" id="120398"/>
    <lineage>
        <taxon>Eukaryota</taxon>
        <taxon>Sar</taxon>
        <taxon>Stramenopiles</taxon>
        <taxon>Oomycota</taxon>
        <taxon>Saprolegniomycetes</taxon>
        <taxon>Saprolegniales</taxon>
        <taxon>Verrucalvaceae</taxon>
        <taxon>Aphanomyces</taxon>
    </lineage>
</organism>
<dbReference type="EMBL" id="CAADRA010006992">
    <property type="protein sequence ID" value="VFT97951.1"/>
    <property type="molecule type" value="Genomic_DNA"/>
</dbReference>
<protein>
    <submittedName>
        <fullName evidence="2">Aste57867_21279 protein</fullName>
    </submittedName>
</protein>
<reference evidence="2 3" key="1">
    <citation type="submission" date="2019-03" db="EMBL/GenBank/DDBJ databases">
        <authorList>
            <person name="Gaulin E."/>
            <person name="Dumas B."/>
        </authorList>
    </citation>
    <scope>NUCLEOTIDE SEQUENCE [LARGE SCALE GENOMIC DNA]</scope>
    <source>
        <strain evidence="2">CBS 568.67</strain>
    </source>
</reference>
<accession>A0A485LJ74</accession>
<dbReference type="OrthoDB" id="10005335at2759"/>
<dbReference type="Proteomes" id="UP000332933">
    <property type="component" value="Unassembled WGS sequence"/>
</dbReference>
<dbReference type="AlphaFoldDB" id="A0A485LJ74"/>
<reference evidence="1" key="2">
    <citation type="submission" date="2019-06" db="EMBL/GenBank/DDBJ databases">
        <title>Genomics analysis of Aphanomyces spp. identifies a new class of oomycete effector associated with host adaptation.</title>
        <authorList>
            <person name="Gaulin E."/>
        </authorList>
    </citation>
    <scope>NUCLEOTIDE SEQUENCE</scope>
    <source>
        <strain evidence="1">CBS 578.67</strain>
    </source>
</reference>
<keyword evidence="3" id="KW-1185">Reference proteome</keyword>
<name>A0A485LJ74_9STRA</name>
<evidence type="ECO:0000313" key="2">
    <source>
        <dbReference type="EMBL" id="VFT97951.1"/>
    </source>
</evidence>
<sequence>MDRPVVGSRRRLIPDARIFHIHRFGTWMIEIDFTSTENAQVELERITAAVEAECPAGKHFGVSGIGEGVVWTYVPYPSSRFWFKLQPAGIGPEEVASIEAFVDMYVSNGRLSQGLTILAERGIECNVQATGIFVQWVQGDVVKEEGDTMAANDLHVKRVLAAVANKARDWFKRAIAVEARDD</sequence>
<gene>
    <name evidence="2" type="primary">Aste57867_21279</name>
    <name evidence="1" type="ORF">As57867_021210</name>
    <name evidence="2" type="ORF">ASTE57867_21279</name>
</gene>
<proteinExistence type="predicted"/>
<evidence type="ECO:0000313" key="3">
    <source>
        <dbReference type="Proteomes" id="UP000332933"/>
    </source>
</evidence>
<evidence type="ECO:0000313" key="1">
    <source>
        <dbReference type="EMBL" id="KAF0686931.1"/>
    </source>
</evidence>
<dbReference type="EMBL" id="VJMH01006966">
    <property type="protein sequence ID" value="KAF0686931.1"/>
    <property type="molecule type" value="Genomic_DNA"/>
</dbReference>